<dbReference type="Pfam" id="PF01197">
    <property type="entry name" value="Ribosomal_L31"/>
    <property type="match status" value="1"/>
</dbReference>
<keyword evidence="7" id="KW-1185">Reference proteome</keyword>
<sequence>MKPGLHPQYRTVVFHDTSANHYIKVGSTIATDREIELDGNTYPYVTIDVSSASHPYYTGKQKTFTNEGSAARFNQRFGRFFNSKDK</sequence>
<evidence type="ECO:0000256" key="4">
    <source>
        <dbReference type="ARBA" id="ARBA00023274"/>
    </source>
</evidence>
<protein>
    <recommendedName>
        <fullName evidence="5">Large ribosomal subunit protein bL31B</fullName>
    </recommendedName>
</protein>
<dbReference type="OrthoDB" id="9803251at2"/>
<proteinExistence type="inferred from homology"/>
<dbReference type="PRINTS" id="PR01249">
    <property type="entry name" value="RIBOSOMALL31"/>
</dbReference>
<comment type="caution">
    <text evidence="6">The sequence shown here is derived from an EMBL/GenBank/DDBJ whole genome shotgun (WGS) entry which is preliminary data.</text>
</comment>
<keyword evidence="4 5" id="KW-0687">Ribonucleoprotein</keyword>
<dbReference type="PANTHER" id="PTHR33280:SF1">
    <property type="entry name" value="LARGE RIBOSOMAL SUBUNIT PROTEIN BL31C"/>
    <property type="match status" value="1"/>
</dbReference>
<dbReference type="SUPFAM" id="SSF143800">
    <property type="entry name" value="L28p-like"/>
    <property type="match status" value="1"/>
</dbReference>
<dbReference type="InterPro" id="IPR034704">
    <property type="entry name" value="Ribosomal_bL28/bL31-like_sf"/>
</dbReference>
<dbReference type="RefSeq" id="WP_036107602.1">
    <property type="nucleotide sequence ID" value="NZ_QGTS01000004.1"/>
</dbReference>
<dbReference type="GO" id="GO:0003735">
    <property type="term" value="F:structural constituent of ribosome"/>
    <property type="evidence" value="ECO:0007669"/>
    <property type="project" value="InterPro"/>
</dbReference>
<evidence type="ECO:0000313" key="6">
    <source>
        <dbReference type="EMBL" id="PWW10243.1"/>
    </source>
</evidence>
<dbReference type="NCBIfam" id="TIGR00105">
    <property type="entry name" value="L31"/>
    <property type="match status" value="1"/>
</dbReference>
<dbReference type="GO" id="GO:0006412">
    <property type="term" value="P:translation"/>
    <property type="evidence" value="ECO:0007669"/>
    <property type="project" value="UniProtKB-UniRule"/>
</dbReference>
<evidence type="ECO:0000313" key="7">
    <source>
        <dbReference type="Proteomes" id="UP000246744"/>
    </source>
</evidence>
<dbReference type="Proteomes" id="UP000246744">
    <property type="component" value="Unassembled WGS sequence"/>
</dbReference>
<accession>A0A317Q334</accession>
<gene>
    <name evidence="5" type="primary">rpmE2</name>
    <name evidence="6" type="ORF">DES37_104346</name>
</gene>
<dbReference type="NCBIfam" id="NF002462">
    <property type="entry name" value="PRK01678.1"/>
    <property type="match status" value="1"/>
</dbReference>
<reference evidence="6 7" key="1">
    <citation type="submission" date="2018-05" db="EMBL/GenBank/DDBJ databases">
        <title>Genomic Encyclopedia of Type Strains, Phase IV (KMG-IV): sequencing the most valuable type-strain genomes for metagenomic binning, comparative biology and taxonomic classification.</title>
        <authorList>
            <person name="Goeker M."/>
        </authorList>
    </citation>
    <scope>NUCLEOTIDE SEQUENCE [LARGE SCALE GENOMIC DNA]</scope>
    <source>
        <strain evidence="6 7">DSM 19579</strain>
    </source>
</reference>
<dbReference type="HAMAP" id="MF_00502">
    <property type="entry name" value="Ribosomal_bL31_2"/>
    <property type="match status" value="1"/>
</dbReference>
<dbReference type="GO" id="GO:1990904">
    <property type="term" value="C:ribonucleoprotein complex"/>
    <property type="evidence" value="ECO:0007669"/>
    <property type="project" value="UniProtKB-KW"/>
</dbReference>
<comment type="similarity">
    <text evidence="1 5">Belongs to the bacterial ribosomal protein bL31 family. Type B subfamily.</text>
</comment>
<evidence type="ECO:0000256" key="3">
    <source>
        <dbReference type="ARBA" id="ARBA00022980"/>
    </source>
</evidence>
<dbReference type="Gene3D" id="4.10.830.30">
    <property type="entry name" value="Ribosomal protein L31"/>
    <property type="match status" value="1"/>
</dbReference>
<dbReference type="InterPro" id="IPR027493">
    <property type="entry name" value="Ribosomal_bL31_B"/>
</dbReference>
<evidence type="ECO:0000256" key="5">
    <source>
        <dbReference type="HAMAP-Rule" id="MF_00502"/>
    </source>
</evidence>
<dbReference type="GO" id="GO:0005840">
    <property type="term" value="C:ribosome"/>
    <property type="evidence" value="ECO:0007669"/>
    <property type="project" value="UniProtKB-KW"/>
</dbReference>
<comment type="subunit">
    <text evidence="2 5">Part of the 50S ribosomal subunit.</text>
</comment>
<evidence type="ECO:0000256" key="2">
    <source>
        <dbReference type="ARBA" id="ARBA00011838"/>
    </source>
</evidence>
<evidence type="ECO:0000256" key="1">
    <source>
        <dbReference type="ARBA" id="ARBA00008196"/>
    </source>
</evidence>
<dbReference type="PANTHER" id="PTHR33280">
    <property type="entry name" value="50S RIBOSOMAL PROTEIN L31, CHLOROPLASTIC"/>
    <property type="match status" value="1"/>
</dbReference>
<dbReference type="AlphaFoldDB" id="A0A317Q334"/>
<dbReference type="InterPro" id="IPR042105">
    <property type="entry name" value="Ribosomal_bL31_sf"/>
</dbReference>
<keyword evidence="3 5" id="KW-0689">Ribosomal protein</keyword>
<organism evidence="6 7">
    <name type="scientific">Mangrovibacter plantisponsor</name>
    <dbReference type="NCBI Taxonomy" id="451513"/>
    <lineage>
        <taxon>Bacteria</taxon>
        <taxon>Pseudomonadati</taxon>
        <taxon>Pseudomonadota</taxon>
        <taxon>Gammaproteobacteria</taxon>
        <taxon>Enterobacterales</taxon>
        <taxon>Enterobacteriaceae</taxon>
        <taxon>Mangrovibacter</taxon>
    </lineage>
</organism>
<name>A0A317Q334_9ENTR</name>
<dbReference type="InterPro" id="IPR002150">
    <property type="entry name" value="Ribosomal_bL31"/>
</dbReference>
<dbReference type="EMBL" id="QGTS01000004">
    <property type="protein sequence ID" value="PWW10243.1"/>
    <property type="molecule type" value="Genomic_DNA"/>
</dbReference>